<dbReference type="GO" id="GO:0006412">
    <property type="term" value="P:translation"/>
    <property type="evidence" value="ECO:0007669"/>
    <property type="project" value="UniProtKB-UniRule"/>
</dbReference>
<dbReference type="AlphaFoldDB" id="A0A2A4TA91"/>
<evidence type="ECO:0000313" key="9">
    <source>
        <dbReference type="Proteomes" id="UP000218113"/>
    </source>
</evidence>
<comment type="similarity">
    <text evidence="1 6 7">Belongs to the universal ribosomal protein uS17 family.</text>
</comment>
<gene>
    <name evidence="6" type="primary">rpsQ</name>
    <name evidence="8" type="ORF">COB67_01760</name>
</gene>
<keyword evidence="3 6" id="KW-0694">RNA-binding</keyword>
<reference evidence="9" key="1">
    <citation type="submission" date="2017-08" db="EMBL/GenBank/DDBJ databases">
        <title>A dynamic microbial community with high functional redundancy inhabits the cold, oxic subseafloor aquifer.</title>
        <authorList>
            <person name="Tully B.J."/>
            <person name="Wheat C.G."/>
            <person name="Glazer B.T."/>
            <person name="Huber J.A."/>
        </authorList>
    </citation>
    <scope>NUCLEOTIDE SEQUENCE [LARGE SCALE GENOMIC DNA]</scope>
</reference>
<dbReference type="InterPro" id="IPR019979">
    <property type="entry name" value="Ribosomal_uS17_CS"/>
</dbReference>
<dbReference type="GO" id="GO:0022627">
    <property type="term" value="C:cytosolic small ribosomal subunit"/>
    <property type="evidence" value="ECO:0007669"/>
    <property type="project" value="UniProtKB-UniRule"/>
</dbReference>
<protein>
    <recommendedName>
        <fullName evidence="6">Small ribosomal subunit protein uS17</fullName>
    </recommendedName>
</protein>
<sequence length="89" mass="10461">MEEKKAVQRRKKVLQGIVVSDKMDKTAVVKVERTIQHPLYKRTLKRTKKYKVHDENNVCGIGDRIRLIECKPLSKDKCWRLLEVTTKAL</sequence>
<evidence type="ECO:0000256" key="5">
    <source>
        <dbReference type="ARBA" id="ARBA00023274"/>
    </source>
</evidence>
<dbReference type="SUPFAM" id="SSF50249">
    <property type="entry name" value="Nucleic acid-binding proteins"/>
    <property type="match status" value="1"/>
</dbReference>
<dbReference type="Pfam" id="PF00366">
    <property type="entry name" value="Ribosomal_S17"/>
    <property type="match status" value="1"/>
</dbReference>
<dbReference type="PROSITE" id="PS00056">
    <property type="entry name" value="RIBOSOMAL_S17"/>
    <property type="match status" value="1"/>
</dbReference>
<dbReference type="GO" id="GO:0019843">
    <property type="term" value="F:rRNA binding"/>
    <property type="evidence" value="ECO:0007669"/>
    <property type="project" value="UniProtKB-UniRule"/>
</dbReference>
<accession>A0A2A4TA91</accession>
<evidence type="ECO:0000256" key="2">
    <source>
        <dbReference type="ARBA" id="ARBA00022730"/>
    </source>
</evidence>
<dbReference type="Gene3D" id="2.40.50.140">
    <property type="entry name" value="Nucleic acid-binding proteins"/>
    <property type="match status" value="1"/>
</dbReference>
<dbReference type="PANTHER" id="PTHR10744:SF1">
    <property type="entry name" value="SMALL RIBOSOMAL SUBUNIT PROTEIN US17M"/>
    <property type="match status" value="1"/>
</dbReference>
<dbReference type="HAMAP" id="MF_01345_B">
    <property type="entry name" value="Ribosomal_uS17_B"/>
    <property type="match status" value="1"/>
</dbReference>
<name>A0A2A4TA91_9DELT</name>
<proteinExistence type="inferred from homology"/>
<comment type="function">
    <text evidence="6">One of the primary rRNA binding proteins, it binds specifically to the 5'-end of 16S ribosomal RNA.</text>
</comment>
<comment type="caution">
    <text evidence="8">The sequence shown here is derived from an EMBL/GenBank/DDBJ whole genome shotgun (WGS) entry which is preliminary data.</text>
</comment>
<evidence type="ECO:0000256" key="1">
    <source>
        <dbReference type="ARBA" id="ARBA00010254"/>
    </source>
</evidence>
<dbReference type="Proteomes" id="UP000218113">
    <property type="component" value="Unassembled WGS sequence"/>
</dbReference>
<dbReference type="GO" id="GO:0003735">
    <property type="term" value="F:structural constituent of ribosome"/>
    <property type="evidence" value="ECO:0007669"/>
    <property type="project" value="UniProtKB-UniRule"/>
</dbReference>
<dbReference type="InterPro" id="IPR012340">
    <property type="entry name" value="NA-bd_OB-fold"/>
</dbReference>
<dbReference type="NCBIfam" id="NF004123">
    <property type="entry name" value="PRK05610.1"/>
    <property type="match status" value="1"/>
</dbReference>
<keyword evidence="4 6" id="KW-0689">Ribosomal protein</keyword>
<dbReference type="EMBL" id="NVSR01000004">
    <property type="protein sequence ID" value="PCI30546.1"/>
    <property type="molecule type" value="Genomic_DNA"/>
</dbReference>
<keyword evidence="5 6" id="KW-0687">Ribonucleoprotein</keyword>
<organism evidence="8 9">
    <name type="scientific">SAR324 cluster bacterium</name>
    <dbReference type="NCBI Taxonomy" id="2024889"/>
    <lineage>
        <taxon>Bacteria</taxon>
        <taxon>Deltaproteobacteria</taxon>
        <taxon>SAR324 cluster</taxon>
    </lineage>
</organism>
<evidence type="ECO:0000256" key="6">
    <source>
        <dbReference type="HAMAP-Rule" id="MF_01345"/>
    </source>
</evidence>
<dbReference type="NCBIfam" id="TIGR03635">
    <property type="entry name" value="uS17_bact"/>
    <property type="match status" value="1"/>
</dbReference>
<evidence type="ECO:0000256" key="3">
    <source>
        <dbReference type="ARBA" id="ARBA00022884"/>
    </source>
</evidence>
<dbReference type="CDD" id="cd00364">
    <property type="entry name" value="Ribosomal_uS17"/>
    <property type="match status" value="1"/>
</dbReference>
<evidence type="ECO:0000256" key="4">
    <source>
        <dbReference type="ARBA" id="ARBA00022980"/>
    </source>
</evidence>
<keyword evidence="2 6" id="KW-0699">rRNA-binding</keyword>
<dbReference type="PRINTS" id="PR00973">
    <property type="entry name" value="RIBOSOMALS17"/>
</dbReference>
<dbReference type="InterPro" id="IPR000266">
    <property type="entry name" value="Ribosomal_uS17"/>
</dbReference>
<dbReference type="PANTHER" id="PTHR10744">
    <property type="entry name" value="40S RIBOSOMAL PROTEIN S11 FAMILY MEMBER"/>
    <property type="match status" value="1"/>
</dbReference>
<evidence type="ECO:0000313" key="8">
    <source>
        <dbReference type="EMBL" id="PCI30546.1"/>
    </source>
</evidence>
<comment type="subunit">
    <text evidence="6">Part of the 30S ribosomal subunit.</text>
</comment>
<dbReference type="InterPro" id="IPR019984">
    <property type="entry name" value="Ribosomal_uS17_bact/chlr"/>
</dbReference>
<evidence type="ECO:0000256" key="7">
    <source>
        <dbReference type="RuleBase" id="RU003872"/>
    </source>
</evidence>